<dbReference type="InterPro" id="IPR001387">
    <property type="entry name" value="Cro/C1-type_HTH"/>
</dbReference>
<name>A0ABS6WCZ3_9BIFI</name>
<dbReference type="SMART" id="SM00530">
    <property type="entry name" value="HTH_XRE"/>
    <property type="match status" value="1"/>
</dbReference>
<dbReference type="PANTHER" id="PTHR36924:SF1">
    <property type="entry name" value="ANTITOXIN HIGA-1"/>
    <property type="match status" value="1"/>
</dbReference>
<feature type="region of interest" description="Disordered" evidence="2">
    <location>
        <begin position="1"/>
        <end position="29"/>
    </location>
</feature>
<evidence type="ECO:0000259" key="3">
    <source>
        <dbReference type="PROSITE" id="PS50943"/>
    </source>
</evidence>
<feature type="compositionally biased region" description="Basic and acidic residues" evidence="2">
    <location>
        <begin position="8"/>
        <end position="26"/>
    </location>
</feature>
<dbReference type="NCBIfam" id="TIGR02607">
    <property type="entry name" value="antidote_HigA"/>
    <property type="match status" value="1"/>
</dbReference>
<dbReference type="CDD" id="cd00093">
    <property type="entry name" value="HTH_XRE"/>
    <property type="match status" value="1"/>
</dbReference>
<dbReference type="RefSeq" id="WP_219057938.1">
    <property type="nucleotide sequence ID" value="NZ_JAHBBH010000004.1"/>
</dbReference>
<protein>
    <submittedName>
        <fullName evidence="4">HigA family addiction module antidote protein</fullName>
    </submittedName>
</protein>
<dbReference type="EMBL" id="JAHBBH010000004">
    <property type="protein sequence ID" value="MBW3091832.1"/>
    <property type="molecule type" value="Genomic_DNA"/>
</dbReference>
<feature type="domain" description="HTH cro/C1-type" evidence="3">
    <location>
        <begin position="51"/>
        <end position="91"/>
    </location>
</feature>
<accession>A0ABS6WCZ3</accession>
<dbReference type="PROSITE" id="PS50943">
    <property type="entry name" value="HTH_CROC1"/>
    <property type="match status" value="1"/>
</dbReference>
<keyword evidence="5" id="KW-1185">Reference proteome</keyword>
<evidence type="ECO:0000313" key="4">
    <source>
        <dbReference type="EMBL" id="MBW3091832.1"/>
    </source>
</evidence>
<organism evidence="4 5">
    <name type="scientific">Bifidobacterium miconis</name>
    <dbReference type="NCBI Taxonomy" id="2834435"/>
    <lineage>
        <taxon>Bacteria</taxon>
        <taxon>Bacillati</taxon>
        <taxon>Actinomycetota</taxon>
        <taxon>Actinomycetes</taxon>
        <taxon>Bifidobacteriales</taxon>
        <taxon>Bifidobacteriaceae</taxon>
        <taxon>Bifidobacterium</taxon>
    </lineage>
</organism>
<dbReference type="Pfam" id="PF01381">
    <property type="entry name" value="HTH_3"/>
    <property type="match status" value="1"/>
</dbReference>
<sequence length="117" mass="13000">MSTSRTTTLDREPDHSQGRETSRRPGEYLSTPGEILKEEFLEPLHISNYRLAKAIGVSETAVGEIVNGKRRISVAMAHRLGKALGTTPEFWMNLQCDWDVFTFDPAAIGDITPLVTP</sequence>
<reference evidence="4 5" key="1">
    <citation type="submission" date="2021-05" db="EMBL/GenBank/DDBJ databases">
        <title>Phylogenetic classification of ten novel species belonging to the genus Bifidobacterium comprising B. colchicus sp. nov., B. abeli sp. nov., B. bicoloris sp. nov., B. guerezis sp. nov., B. rosaliae sp. nov., B. santillanensis sp. nov., B. argentati sp. nov., B. amazzoni sp. nov., B. pluviali sp. nov., and B. pinnaculum sp. nov.</title>
        <authorList>
            <person name="Lugli G.A."/>
            <person name="Ruiz Garcia L."/>
            <person name="Margolles A."/>
            <person name="Ventura M."/>
        </authorList>
    </citation>
    <scope>NUCLEOTIDE SEQUENCE [LARGE SCALE GENOMIC DNA]</scope>
    <source>
        <strain evidence="4 5">82T10</strain>
    </source>
</reference>
<keyword evidence="1" id="KW-0238">DNA-binding</keyword>
<comment type="caution">
    <text evidence="4">The sequence shown here is derived from an EMBL/GenBank/DDBJ whole genome shotgun (WGS) entry which is preliminary data.</text>
</comment>
<proteinExistence type="predicted"/>
<gene>
    <name evidence="4" type="ORF">KIH79_02465</name>
</gene>
<dbReference type="PANTHER" id="PTHR36924">
    <property type="entry name" value="ANTITOXIN HIGA-1"/>
    <property type="match status" value="1"/>
</dbReference>
<evidence type="ECO:0000256" key="2">
    <source>
        <dbReference type="SAM" id="MobiDB-lite"/>
    </source>
</evidence>
<evidence type="ECO:0000256" key="1">
    <source>
        <dbReference type="ARBA" id="ARBA00023125"/>
    </source>
</evidence>
<dbReference type="Proteomes" id="UP000700815">
    <property type="component" value="Unassembled WGS sequence"/>
</dbReference>
<dbReference type="InterPro" id="IPR013430">
    <property type="entry name" value="Toxin_antidote_HigA"/>
</dbReference>
<evidence type="ECO:0000313" key="5">
    <source>
        <dbReference type="Proteomes" id="UP000700815"/>
    </source>
</evidence>